<comment type="caution">
    <text evidence="14">The sequence shown here is derived from an EMBL/GenBank/DDBJ whole genome shotgun (WGS) entry which is preliminary data.</text>
</comment>
<evidence type="ECO:0000256" key="2">
    <source>
        <dbReference type="ARBA" id="ARBA00004370"/>
    </source>
</evidence>
<dbReference type="PANTHER" id="PTHR24305">
    <property type="entry name" value="CYTOCHROME P450"/>
    <property type="match status" value="1"/>
</dbReference>
<dbReference type="InterPro" id="IPR050121">
    <property type="entry name" value="Cytochrome_P450_monoxygenase"/>
</dbReference>
<keyword evidence="9" id="KW-0560">Oxidoreductase</keyword>
<keyword evidence="5 13" id="KW-0349">Heme</keyword>
<evidence type="ECO:0000256" key="13">
    <source>
        <dbReference type="PIRSR" id="PIRSR602401-1"/>
    </source>
</evidence>
<sequence>MIITEFLDPQFISVVLALLISARFLLTLTHLSGIEKVPGPDYPSWLTGNFKQVFNPSAWGFHEFLAKKYGSIVRLQGPYGTKALYIFDAKAMHTVLVKDQDVFEENEGFIQSNLLIFGDGLLGALGDRHRKQRKMLNPVFSAAHMREMTPTFFDVTHKLERALKDRLQKGPSIQEVDILSWMGRTALEIIGQAGLGYSFDPLTDEESSHPYSKMIKELLPTLMRVQFWRLNVLPYVSWIGTAKFRRFVVNLLPWKDLHHLRDMVDYMHNVAEEIYENKRRAFEMGDEAVEQQIGRGKDLISILMRENMKASTEDRLQDIEVIGQVITLIFAAMDTTSSAMSRLLHILSKHPDVQDRLRRELLEIKRQKNGQDLSYDELNGLPYLDAICRETLRLYSPASSIVRVARQDAVIHLHKPIHDSNGIEMHEVAVPRGTTIFVSIFNANRNPDLWGKDAGEWRPERWLAPLPESLINARIPGVYSHLMTFIGGGRSCIGFKFSQLEMKVVISILVESFKFSPSNKEAEIFWQMNGATAPVVGQDNHPRLPINITSVS</sequence>
<dbReference type="InterPro" id="IPR036396">
    <property type="entry name" value="Cyt_P450_sf"/>
</dbReference>
<comment type="similarity">
    <text evidence="4">Belongs to the cytochrome P450 family.</text>
</comment>
<dbReference type="GO" id="GO:0016705">
    <property type="term" value="F:oxidoreductase activity, acting on paired donors, with incorporation or reduction of molecular oxygen"/>
    <property type="evidence" value="ECO:0007669"/>
    <property type="project" value="InterPro"/>
</dbReference>
<protein>
    <submittedName>
        <fullName evidence="14">Cytochrome P450</fullName>
    </submittedName>
</protein>
<keyword evidence="11" id="KW-0503">Monooxygenase</keyword>
<evidence type="ECO:0000256" key="7">
    <source>
        <dbReference type="ARBA" id="ARBA00022723"/>
    </source>
</evidence>
<reference evidence="14" key="1">
    <citation type="submission" date="2022-08" db="EMBL/GenBank/DDBJ databases">
        <authorList>
            <consortium name="DOE Joint Genome Institute"/>
            <person name="Min B."/>
            <person name="Riley R."/>
            <person name="Sierra-Patev S."/>
            <person name="Naranjo-Ortiz M."/>
            <person name="Looney B."/>
            <person name="Konkel Z."/>
            <person name="Slot J.C."/>
            <person name="Sakamoto Y."/>
            <person name="Steenwyk J.L."/>
            <person name="Rokas A."/>
            <person name="Carro J."/>
            <person name="Camarero S."/>
            <person name="Ferreira P."/>
            <person name="Molpeceres G."/>
            <person name="Ruiz-Duenas F.J."/>
            <person name="Serrano A."/>
            <person name="Henrissat B."/>
            <person name="Drula E."/>
            <person name="Hughes K.W."/>
            <person name="Mata J.L."/>
            <person name="Ishikawa N.K."/>
            <person name="Vargas-Isla R."/>
            <person name="Ushijima S."/>
            <person name="Smith C.A."/>
            <person name="Ahrendt S."/>
            <person name="Andreopoulos W."/>
            <person name="He G."/>
            <person name="Labutti K."/>
            <person name="Lipzen A."/>
            <person name="Ng V."/>
            <person name="Sandor L."/>
            <person name="Barry K."/>
            <person name="Martinez A.T."/>
            <person name="Xiao Y."/>
            <person name="Gibbons J.G."/>
            <person name="Terashima K."/>
            <person name="Hibbett D.S."/>
            <person name="Grigoriev I.V."/>
        </authorList>
    </citation>
    <scope>NUCLEOTIDE SEQUENCE</scope>
    <source>
        <strain evidence="14">Sp2 HRB7682 ss15</strain>
    </source>
</reference>
<dbReference type="Gene3D" id="1.10.630.10">
    <property type="entry name" value="Cytochrome P450"/>
    <property type="match status" value="1"/>
</dbReference>
<evidence type="ECO:0000256" key="4">
    <source>
        <dbReference type="ARBA" id="ARBA00010617"/>
    </source>
</evidence>
<comment type="cofactor">
    <cofactor evidence="1 13">
        <name>heme</name>
        <dbReference type="ChEBI" id="CHEBI:30413"/>
    </cofactor>
</comment>
<keyword evidence="6" id="KW-0812">Transmembrane</keyword>
<dbReference type="SUPFAM" id="SSF48264">
    <property type="entry name" value="Cytochrome P450"/>
    <property type="match status" value="1"/>
</dbReference>
<keyword evidence="7 13" id="KW-0479">Metal-binding</keyword>
<gene>
    <name evidence="14" type="ORF">C8J55DRAFT_458050</name>
</gene>
<reference evidence="14" key="2">
    <citation type="journal article" date="2023" name="Proc. Natl. Acad. Sci. U.S.A.">
        <title>A global phylogenomic analysis of the shiitake genus Lentinula.</title>
        <authorList>
            <person name="Sierra-Patev S."/>
            <person name="Min B."/>
            <person name="Naranjo-Ortiz M."/>
            <person name="Looney B."/>
            <person name="Konkel Z."/>
            <person name="Slot J.C."/>
            <person name="Sakamoto Y."/>
            <person name="Steenwyk J.L."/>
            <person name="Rokas A."/>
            <person name="Carro J."/>
            <person name="Camarero S."/>
            <person name="Ferreira P."/>
            <person name="Molpeceres G."/>
            <person name="Ruiz-Duenas F.J."/>
            <person name="Serrano A."/>
            <person name="Henrissat B."/>
            <person name="Drula E."/>
            <person name="Hughes K.W."/>
            <person name="Mata J.L."/>
            <person name="Ishikawa N.K."/>
            <person name="Vargas-Isla R."/>
            <person name="Ushijima S."/>
            <person name="Smith C.A."/>
            <person name="Donoghue J."/>
            <person name="Ahrendt S."/>
            <person name="Andreopoulos W."/>
            <person name="He G."/>
            <person name="LaButti K."/>
            <person name="Lipzen A."/>
            <person name="Ng V."/>
            <person name="Riley R."/>
            <person name="Sandor L."/>
            <person name="Barry K."/>
            <person name="Martinez A.T."/>
            <person name="Xiao Y."/>
            <person name="Gibbons J.G."/>
            <person name="Terashima K."/>
            <person name="Grigoriev I.V."/>
            <person name="Hibbett D."/>
        </authorList>
    </citation>
    <scope>NUCLEOTIDE SEQUENCE</scope>
    <source>
        <strain evidence="14">Sp2 HRB7682 ss15</strain>
    </source>
</reference>
<evidence type="ECO:0000313" key="14">
    <source>
        <dbReference type="EMBL" id="KAJ4473284.1"/>
    </source>
</evidence>
<dbReference type="InterPro" id="IPR001128">
    <property type="entry name" value="Cyt_P450"/>
</dbReference>
<dbReference type="GO" id="GO:0020037">
    <property type="term" value="F:heme binding"/>
    <property type="evidence" value="ECO:0007669"/>
    <property type="project" value="InterPro"/>
</dbReference>
<evidence type="ECO:0000256" key="1">
    <source>
        <dbReference type="ARBA" id="ARBA00001971"/>
    </source>
</evidence>
<comment type="subcellular location">
    <subcellularLocation>
        <location evidence="2">Membrane</location>
    </subcellularLocation>
</comment>
<keyword evidence="8" id="KW-1133">Transmembrane helix</keyword>
<accession>A0A9W9A4D3</accession>
<dbReference type="AlphaFoldDB" id="A0A9W9A4D3"/>
<dbReference type="PRINTS" id="PR00463">
    <property type="entry name" value="EP450I"/>
</dbReference>
<dbReference type="Proteomes" id="UP001150238">
    <property type="component" value="Unassembled WGS sequence"/>
</dbReference>
<evidence type="ECO:0000256" key="5">
    <source>
        <dbReference type="ARBA" id="ARBA00022617"/>
    </source>
</evidence>
<evidence type="ECO:0000256" key="8">
    <source>
        <dbReference type="ARBA" id="ARBA00022989"/>
    </source>
</evidence>
<feature type="binding site" description="axial binding residue" evidence="13">
    <location>
        <position position="492"/>
    </location>
    <ligand>
        <name>heme</name>
        <dbReference type="ChEBI" id="CHEBI:30413"/>
    </ligand>
    <ligandPart>
        <name>Fe</name>
        <dbReference type="ChEBI" id="CHEBI:18248"/>
    </ligandPart>
</feature>
<evidence type="ECO:0000256" key="10">
    <source>
        <dbReference type="ARBA" id="ARBA00023004"/>
    </source>
</evidence>
<evidence type="ECO:0000256" key="9">
    <source>
        <dbReference type="ARBA" id="ARBA00023002"/>
    </source>
</evidence>
<dbReference type="GO" id="GO:0016020">
    <property type="term" value="C:membrane"/>
    <property type="evidence" value="ECO:0007669"/>
    <property type="project" value="UniProtKB-SubCell"/>
</dbReference>
<dbReference type="GO" id="GO:0004497">
    <property type="term" value="F:monooxygenase activity"/>
    <property type="evidence" value="ECO:0007669"/>
    <property type="project" value="UniProtKB-KW"/>
</dbReference>
<dbReference type="EMBL" id="JANVFS010000025">
    <property type="protein sequence ID" value="KAJ4473284.1"/>
    <property type="molecule type" value="Genomic_DNA"/>
</dbReference>
<name>A0A9W9A4D3_9AGAR</name>
<dbReference type="GO" id="GO:0005506">
    <property type="term" value="F:iron ion binding"/>
    <property type="evidence" value="ECO:0007669"/>
    <property type="project" value="InterPro"/>
</dbReference>
<dbReference type="InterPro" id="IPR002401">
    <property type="entry name" value="Cyt_P450_E_grp-I"/>
</dbReference>
<evidence type="ECO:0000313" key="15">
    <source>
        <dbReference type="Proteomes" id="UP001150238"/>
    </source>
</evidence>
<evidence type="ECO:0000256" key="12">
    <source>
        <dbReference type="ARBA" id="ARBA00023136"/>
    </source>
</evidence>
<proteinExistence type="inferred from homology"/>
<comment type="pathway">
    <text evidence="3">Secondary metabolite biosynthesis; terpenoid biosynthesis.</text>
</comment>
<keyword evidence="10 13" id="KW-0408">Iron</keyword>
<evidence type="ECO:0000256" key="11">
    <source>
        <dbReference type="ARBA" id="ARBA00023033"/>
    </source>
</evidence>
<dbReference type="PANTHER" id="PTHR24305:SF166">
    <property type="entry name" value="CYTOCHROME P450 12A4, MITOCHONDRIAL-RELATED"/>
    <property type="match status" value="1"/>
</dbReference>
<keyword evidence="12" id="KW-0472">Membrane</keyword>
<organism evidence="14 15">
    <name type="scientific">Lentinula lateritia</name>
    <dbReference type="NCBI Taxonomy" id="40482"/>
    <lineage>
        <taxon>Eukaryota</taxon>
        <taxon>Fungi</taxon>
        <taxon>Dikarya</taxon>
        <taxon>Basidiomycota</taxon>
        <taxon>Agaricomycotina</taxon>
        <taxon>Agaricomycetes</taxon>
        <taxon>Agaricomycetidae</taxon>
        <taxon>Agaricales</taxon>
        <taxon>Marasmiineae</taxon>
        <taxon>Omphalotaceae</taxon>
        <taxon>Lentinula</taxon>
    </lineage>
</organism>
<evidence type="ECO:0000256" key="3">
    <source>
        <dbReference type="ARBA" id="ARBA00004721"/>
    </source>
</evidence>
<dbReference type="Pfam" id="PF00067">
    <property type="entry name" value="p450"/>
    <property type="match status" value="1"/>
</dbReference>
<dbReference type="CDD" id="cd11069">
    <property type="entry name" value="CYP_FUM15-like"/>
    <property type="match status" value="1"/>
</dbReference>
<dbReference type="PRINTS" id="PR00385">
    <property type="entry name" value="P450"/>
</dbReference>
<evidence type="ECO:0000256" key="6">
    <source>
        <dbReference type="ARBA" id="ARBA00022692"/>
    </source>
</evidence>